<keyword evidence="5 9" id="KW-0479">Metal-binding</keyword>
<evidence type="ECO:0000256" key="4">
    <source>
        <dbReference type="ARBA" id="ARBA00022617"/>
    </source>
</evidence>
<dbReference type="PRINTS" id="PR00463">
    <property type="entry name" value="EP450I"/>
</dbReference>
<dbReference type="AlphaFoldDB" id="A0AAD2HUF7"/>
<protein>
    <recommendedName>
        <fullName evidence="13">Cytochrome P450</fullName>
    </recommendedName>
</protein>
<organism evidence="11 12">
    <name type="scientific">Mycena citricolor</name>
    <dbReference type="NCBI Taxonomy" id="2018698"/>
    <lineage>
        <taxon>Eukaryota</taxon>
        <taxon>Fungi</taxon>
        <taxon>Dikarya</taxon>
        <taxon>Basidiomycota</taxon>
        <taxon>Agaricomycotina</taxon>
        <taxon>Agaricomycetes</taxon>
        <taxon>Agaricomycetidae</taxon>
        <taxon>Agaricales</taxon>
        <taxon>Marasmiineae</taxon>
        <taxon>Mycenaceae</taxon>
        <taxon>Mycena</taxon>
    </lineage>
</organism>
<dbReference type="GO" id="GO:0004497">
    <property type="term" value="F:monooxygenase activity"/>
    <property type="evidence" value="ECO:0007669"/>
    <property type="project" value="UniProtKB-KW"/>
</dbReference>
<dbReference type="InterPro" id="IPR002401">
    <property type="entry name" value="Cyt_P450_E_grp-I"/>
</dbReference>
<keyword evidence="4 9" id="KW-0349">Heme</keyword>
<gene>
    <name evidence="11" type="ORF">MYCIT1_LOCUS34228</name>
</gene>
<proteinExistence type="inferred from homology"/>
<keyword evidence="7 9" id="KW-0408">Iron</keyword>
<keyword evidence="8 10" id="KW-0503">Monooxygenase</keyword>
<sequence>MAREKPSHIHLRRSVKKRKRCQRAYESAEWRAELPNSLISESLHRRCDQYVRDPSHQSGFLVTCYQPRPILIKDPCFLSVLRPGLLPLPFMSSVQRHIPLVLAAIGTVVVVYLGRRRARRLPLPPGLPKLPILGNLFNHPKGQPWEAYAQISKDVDSDILHFDLAGTSLVVLCSASAAADLLDKQSAAFSDRARRPMVVEVMGWDFSVAAMKYGDKWRAHRRLMHQVLNEKAAVQYRSKQLASAHEVLRRLMTTPEEFMDHFRHWAAEIIMSTTYGITIAKENDFYVDLAHAALRTLSVAGVTGTFWVDFFPALQHIPEWFPGAKFKRDGAVWRKMARQMVDVPFAETKRQMASGEAPSSIVSESVRTMSDSSFYNEETVKNSAATLFLGGADTSVSALQTFVLAMLANPEAQARAQAEIDAVTQGLRLPDYDDEKNLPYVMAIVRETLRWRNATPMAIPHFTSVDGEYKGFRIPAKSLVIGNTWAITHDESVYPDPDKFNPDRFLLPDGQINPDVPFPDSAFGFGRRVCPGKPMALASLYIAVASILSSFKISKARDINGNEIEPTYKYLAGFISAPAPFECSILPRSDDASSLIMNTVDL</sequence>
<dbReference type="Pfam" id="PF00067">
    <property type="entry name" value="p450"/>
    <property type="match status" value="1"/>
</dbReference>
<comment type="similarity">
    <text evidence="3 10">Belongs to the cytochrome P450 family.</text>
</comment>
<evidence type="ECO:0000256" key="3">
    <source>
        <dbReference type="ARBA" id="ARBA00010617"/>
    </source>
</evidence>
<accession>A0AAD2HUF7</accession>
<evidence type="ECO:0000256" key="9">
    <source>
        <dbReference type="PIRSR" id="PIRSR602401-1"/>
    </source>
</evidence>
<dbReference type="PANTHER" id="PTHR46300:SF7">
    <property type="entry name" value="P450, PUTATIVE (EUROFUNG)-RELATED"/>
    <property type="match status" value="1"/>
</dbReference>
<evidence type="ECO:0000256" key="1">
    <source>
        <dbReference type="ARBA" id="ARBA00001971"/>
    </source>
</evidence>
<dbReference type="Proteomes" id="UP001295794">
    <property type="component" value="Unassembled WGS sequence"/>
</dbReference>
<evidence type="ECO:0000256" key="8">
    <source>
        <dbReference type="ARBA" id="ARBA00023033"/>
    </source>
</evidence>
<keyword evidence="6 10" id="KW-0560">Oxidoreductase</keyword>
<dbReference type="EMBL" id="CAVNYO010000455">
    <property type="protein sequence ID" value="CAK5282464.1"/>
    <property type="molecule type" value="Genomic_DNA"/>
</dbReference>
<dbReference type="InterPro" id="IPR017972">
    <property type="entry name" value="Cyt_P450_CS"/>
</dbReference>
<name>A0AAD2HUF7_9AGAR</name>
<comment type="caution">
    <text evidence="11">The sequence shown here is derived from an EMBL/GenBank/DDBJ whole genome shotgun (WGS) entry which is preliminary data.</text>
</comment>
<evidence type="ECO:0000256" key="10">
    <source>
        <dbReference type="RuleBase" id="RU000461"/>
    </source>
</evidence>
<dbReference type="GO" id="GO:0020037">
    <property type="term" value="F:heme binding"/>
    <property type="evidence" value="ECO:0007669"/>
    <property type="project" value="InterPro"/>
</dbReference>
<feature type="binding site" description="axial binding residue" evidence="9">
    <location>
        <position position="530"/>
    </location>
    <ligand>
        <name>heme</name>
        <dbReference type="ChEBI" id="CHEBI:30413"/>
    </ligand>
    <ligandPart>
        <name>Fe</name>
        <dbReference type="ChEBI" id="CHEBI:18248"/>
    </ligandPart>
</feature>
<dbReference type="GO" id="GO:0016705">
    <property type="term" value="F:oxidoreductase activity, acting on paired donors, with incorporation or reduction of molecular oxygen"/>
    <property type="evidence" value="ECO:0007669"/>
    <property type="project" value="InterPro"/>
</dbReference>
<evidence type="ECO:0008006" key="13">
    <source>
        <dbReference type="Google" id="ProtNLM"/>
    </source>
</evidence>
<evidence type="ECO:0000313" key="12">
    <source>
        <dbReference type="Proteomes" id="UP001295794"/>
    </source>
</evidence>
<comment type="pathway">
    <text evidence="2">Secondary metabolite biosynthesis.</text>
</comment>
<dbReference type="SUPFAM" id="SSF48264">
    <property type="entry name" value="Cytochrome P450"/>
    <property type="match status" value="1"/>
</dbReference>
<dbReference type="InterPro" id="IPR050364">
    <property type="entry name" value="Cytochrome_P450_fung"/>
</dbReference>
<evidence type="ECO:0000256" key="5">
    <source>
        <dbReference type="ARBA" id="ARBA00022723"/>
    </source>
</evidence>
<dbReference type="PROSITE" id="PS00086">
    <property type="entry name" value="CYTOCHROME_P450"/>
    <property type="match status" value="1"/>
</dbReference>
<keyword evidence="12" id="KW-1185">Reference proteome</keyword>
<dbReference type="CDD" id="cd11065">
    <property type="entry name" value="CYP64-like"/>
    <property type="match status" value="1"/>
</dbReference>
<comment type="cofactor">
    <cofactor evidence="1 9">
        <name>heme</name>
        <dbReference type="ChEBI" id="CHEBI:30413"/>
    </cofactor>
</comment>
<dbReference type="PANTHER" id="PTHR46300">
    <property type="entry name" value="P450, PUTATIVE (EUROFUNG)-RELATED-RELATED"/>
    <property type="match status" value="1"/>
</dbReference>
<dbReference type="Gene3D" id="1.10.630.10">
    <property type="entry name" value="Cytochrome P450"/>
    <property type="match status" value="1"/>
</dbReference>
<dbReference type="InterPro" id="IPR036396">
    <property type="entry name" value="Cyt_P450_sf"/>
</dbReference>
<dbReference type="InterPro" id="IPR001128">
    <property type="entry name" value="Cyt_P450"/>
</dbReference>
<dbReference type="GO" id="GO:0005506">
    <property type="term" value="F:iron ion binding"/>
    <property type="evidence" value="ECO:0007669"/>
    <property type="project" value="InterPro"/>
</dbReference>
<dbReference type="PRINTS" id="PR00385">
    <property type="entry name" value="P450"/>
</dbReference>
<evidence type="ECO:0000256" key="7">
    <source>
        <dbReference type="ARBA" id="ARBA00023004"/>
    </source>
</evidence>
<evidence type="ECO:0000256" key="6">
    <source>
        <dbReference type="ARBA" id="ARBA00023002"/>
    </source>
</evidence>
<evidence type="ECO:0000313" key="11">
    <source>
        <dbReference type="EMBL" id="CAK5282464.1"/>
    </source>
</evidence>
<evidence type="ECO:0000256" key="2">
    <source>
        <dbReference type="ARBA" id="ARBA00005179"/>
    </source>
</evidence>
<reference evidence="11" key="1">
    <citation type="submission" date="2023-11" db="EMBL/GenBank/DDBJ databases">
        <authorList>
            <person name="De Vega J J."/>
            <person name="De Vega J J."/>
        </authorList>
    </citation>
    <scope>NUCLEOTIDE SEQUENCE</scope>
</reference>